<sequence length="130" mass="14881">MPRIDFKHSANSSARVTGRRHPNFKHGHATGGSVRRQKSSTYTIWCNMIQRCNNPNSSSYKRYGGRGIKVCDRWRESFAAFLADMGERPEGKTLDRKDNDGNYEPDNCRWATPKEQRANQRHCATCQCGV</sequence>
<comment type="caution">
    <text evidence="2">The sequence shown here is derived from an EMBL/GenBank/DDBJ whole genome shotgun (WGS) entry which is preliminary data.</text>
</comment>
<dbReference type="EMBL" id="LAZR01044879">
    <property type="protein sequence ID" value="KKL03559.1"/>
    <property type="molecule type" value="Genomic_DNA"/>
</dbReference>
<organism evidence="2">
    <name type="scientific">marine sediment metagenome</name>
    <dbReference type="NCBI Taxonomy" id="412755"/>
    <lineage>
        <taxon>unclassified sequences</taxon>
        <taxon>metagenomes</taxon>
        <taxon>ecological metagenomes</taxon>
    </lineage>
</organism>
<feature type="region of interest" description="Disordered" evidence="1">
    <location>
        <begin position="1"/>
        <end position="37"/>
    </location>
</feature>
<evidence type="ECO:0000313" key="2">
    <source>
        <dbReference type="EMBL" id="KKL03559.1"/>
    </source>
</evidence>
<protein>
    <recommendedName>
        <fullName evidence="3">HNH endonuclease</fullName>
    </recommendedName>
</protein>
<reference evidence="2" key="1">
    <citation type="journal article" date="2015" name="Nature">
        <title>Complex archaea that bridge the gap between prokaryotes and eukaryotes.</title>
        <authorList>
            <person name="Spang A."/>
            <person name="Saw J.H."/>
            <person name="Jorgensen S.L."/>
            <person name="Zaremba-Niedzwiedzka K."/>
            <person name="Martijn J."/>
            <person name="Lind A.E."/>
            <person name="van Eijk R."/>
            <person name="Schleper C."/>
            <person name="Guy L."/>
            <person name="Ettema T.J."/>
        </authorList>
    </citation>
    <scope>NUCLEOTIDE SEQUENCE</scope>
</reference>
<evidence type="ECO:0000256" key="1">
    <source>
        <dbReference type="SAM" id="MobiDB-lite"/>
    </source>
</evidence>
<feature type="compositionally biased region" description="Basic residues" evidence="1">
    <location>
        <begin position="17"/>
        <end position="28"/>
    </location>
</feature>
<proteinExistence type="predicted"/>
<name>A0A0F9A1X9_9ZZZZ</name>
<evidence type="ECO:0008006" key="3">
    <source>
        <dbReference type="Google" id="ProtNLM"/>
    </source>
</evidence>
<gene>
    <name evidence="2" type="ORF">LCGC14_2624910</name>
</gene>
<accession>A0A0F9A1X9</accession>
<dbReference type="AlphaFoldDB" id="A0A0F9A1X9"/>